<dbReference type="InterPro" id="IPR026444">
    <property type="entry name" value="Secre_tail"/>
</dbReference>
<proteinExistence type="inferred from homology"/>
<keyword evidence="6" id="KW-1185">Reference proteome</keyword>
<dbReference type="SMART" id="SM00247">
    <property type="entry name" value="XTALbg"/>
    <property type="match status" value="1"/>
</dbReference>
<dbReference type="Gene3D" id="2.60.120.380">
    <property type="match status" value="1"/>
</dbReference>
<evidence type="ECO:0000259" key="4">
    <source>
        <dbReference type="PROSITE" id="PS50915"/>
    </source>
</evidence>
<dbReference type="AlphaFoldDB" id="A0A5B2W191"/>
<dbReference type="PROSITE" id="PS50915">
    <property type="entry name" value="CRYSTALLIN_BETA_GAMMA"/>
    <property type="match status" value="1"/>
</dbReference>
<evidence type="ECO:0000256" key="1">
    <source>
        <dbReference type="ARBA" id="ARBA00009646"/>
    </source>
</evidence>
<dbReference type="NCBIfam" id="TIGR04183">
    <property type="entry name" value="Por_Secre_tail"/>
    <property type="match status" value="1"/>
</dbReference>
<protein>
    <submittedName>
        <fullName evidence="5">T9SS type A sorting domain-containing protein</fullName>
    </submittedName>
</protein>
<dbReference type="InterPro" id="IPR011024">
    <property type="entry name" value="G_crystallin-like"/>
</dbReference>
<comment type="similarity">
    <text evidence="1">Belongs to the beta/gamma-crystallin family.</text>
</comment>
<organism evidence="5 6">
    <name type="scientific">Chitinophaga agrisoli</name>
    <dbReference type="NCBI Taxonomy" id="2607653"/>
    <lineage>
        <taxon>Bacteria</taxon>
        <taxon>Pseudomonadati</taxon>
        <taxon>Bacteroidota</taxon>
        <taxon>Chitinophagia</taxon>
        <taxon>Chitinophagales</taxon>
        <taxon>Chitinophagaceae</taxon>
        <taxon>Chitinophaga</taxon>
    </lineage>
</organism>
<dbReference type="RefSeq" id="WP_149835938.1">
    <property type="nucleotide sequence ID" value="NZ_VUOC01000001.1"/>
</dbReference>
<evidence type="ECO:0000313" key="5">
    <source>
        <dbReference type="EMBL" id="KAA2244540.1"/>
    </source>
</evidence>
<evidence type="ECO:0000313" key="6">
    <source>
        <dbReference type="Proteomes" id="UP000324611"/>
    </source>
</evidence>
<accession>A0A5B2W191</accession>
<dbReference type="Proteomes" id="UP000324611">
    <property type="component" value="Unassembled WGS sequence"/>
</dbReference>
<dbReference type="SUPFAM" id="SSF89260">
    <property type="entry name" value="Collagen-binding domain"/>
    <property type="match status" value="1"/>
</dbReference>
<dbReference type="Pfam" id="PF13582">
    <property type="entry name" value="Reprolysin_3"/>
    <property type="match status" value="1"/>
</dbReference>
<reference evidence="5 6" key="2">
    <citation type="submission" date="2019-09" db="EMBL/GenBank/DDBJ databases">
        <authorList>
            <person name="Jin C."/>
        </authorList>
    </citation>
    <scope>NUCLEOTIDE SEQUENCE [LARGE SCALE GENOMIC DNA]</scope>
    <source>
        <strain evidence="5 6">BN140078</strain>
    </source>
</reference>
<dbReference type="Pfam" id="PF18962">
    <property type="entry name" value="Por_Secre_tail"/>
    <property type="match status" value="1"/>
</dbReference>
<dbReference type="Gene3D" id="2.60.20.10">
    <property type="entry name" value="Crystallins"/>
    <property type="match status" value="1"/>
</dbReference>
<sequence>MRTPLKYTTGLLLLLASYVHTSAQEKQFPLGNTTGLVREFRQQSTARQQQLVSGAQLRINANTTLNAKVNFRHSGGATEEFMTGEIANTPNSSFFIHVDGNRVEGNIVLRNTNKAYKYSSDDKGNAFVKEVNINDVLCINYEPAPPVTANGAAAIAAVPDLQSFPGANGCVLLDFDGQYVSGTPWNNGNPINAAAANLTEAEMREVWELVSEDYKPFHINITTSEAVFNSYPKTRRMRCIFTPTNTAAPGAGGVAYIGSFNWNDETPCWVFNGGVKGAGDAASHEVGHTFGLGHDGRTNPVEEYYLGQGSWAPIMGAGYYVPVVQWSKGEYANPSQTEDDLTKIASATYGVGYRADDYGNTIGTAAALSVGAGGNVNTNGLIERNTDVDMFSFTTSGGNLALNFNPALRHGNLDILATLYNASGTVLATSNPAGLNASINTSLAAGTYYVAVKGTGSGNPLTDGYTAYGSLGVYAITGSINGGSGAGAVTVYQDCNYGGYAVNLAPGNYDMAQLSALGVPNDDISSLKVSPGYEVILYQNLGFSGDAYVFRNDFSCLVNLSLNGQPLNLNDWTTSLIVQPSTASIVKAEMTGAVKDARTGKPAAAVLTDEVADTKDVNVAMSPNPTRDILSIKVNKATEPYFVRIYNVNGAEVRAAQRVSNGQPVNLSALPAGMYLVKIYVGNDVITRKVIKQ</sequence>
<name>A0A5B2W191_9BACT</name>
<dbReference type="SUPFAM" id="SSF49695">
    <property type="entry name" value="gamma-Crystallin-like"/>
    <property type="match status" value="1"/>
</dbReference>
<dbReference type="EMBL" id="VUOC01000001">
    <property type="protein sequence ID" value="KAA2244540.1"/>
    <property type="molecule type" value="Genomic_DNA"/>
</dbReference>
<dbReference type="SUPFAM" id="SSF55486">
    <property type="entry name" value="Metalloproteases ('zincins'), catalytic domain"/>
    <property type="match status" value="1"/>
</dbReference>
<keyword evidence="3" id="KW-0732">Signal</keyword>
<evidence type="ECO:0000256" key="3">
    <source>
        <dbReference type="SAM" id="SignalP"/>
    </source>
</evidence>
<comment type="caution">
    <text evidence="5">The sequence shown here is derived from an EMBL/GenBank/DDBJ whole genome shotgun (WGS) entry which is preliminary data.</text>
</comment>
<keyword evidence="2" id="KW-0677">Repeat</keyword>
<feature type="chain" id="PRO_5022818500" evidence="3">
    <location>
        <begin position="24"/>
        <end position="693"/>
    </location>
</feature>
<dbReference type="InterPro" id="IPR001064">
    <property type="entry name" value="Beta/gamma_crystallin"/>
</dbReference>
<feature type="domain" description="Beta/gamma crystallin 'Greek key'" evidence="4">
    <location>
        <begin position="487"/>
        <end position="531"/>
    </location>
</feature>
<feature type="signal peptide" evidence="3">
    <location>
        <begin position="1"/>
        <end position="23"/>
    </location>
</feature>
<reference evidence="5 6" key="1">
    <citation type="submission" date="2019-09" db="EMBL/GenBank/DDBJ databases">
        <title>Chitinophaga ginsengihumi sp. nov., isolated from soil of ginseng rhizosphere.</title>
        <authorList>
            <person name="Lee J."/>
        </authorList>
    </citation>
    <scope>NUCLEOTIDE SEQUENCE [LARGE SCALE GENOMIC DNA]</scope>
    <source>
        <strain evidence="5 6">BN140078</strain>
    </source>
</reference>
<gene>
    <name evidence="5" type="ORF">F0L74_00755</name>
</gene>
<evidence type="ECO:0000256" key="2">
    <source>
        <dbReference type="ARBA" id="ARBA00022737"/>
    </source>
</evidence>